<evidence type="ECO:0000313" key="2">
    <source>
        <dbReference type="Proteomes" id="UP001151760"/>
    </source>
</evidence>
<accession>A0ABQ4ZAE2</accession>
<name>A0ABQ4ZAE2_9ASTR</name>
<proteinExistence type="predicted"/>
<dbReference type="Proteomes" id="UP001151760">
    <property type="component" value="Unassembled WGS sequence"/>
</dbReference>
<keyword evidence="2" id="KW-1185">Reference proteome</keyword>
<comment type="caution">
    <text evidence="1">The sequence shown here is derived from an EMBL/GenBank/DDBJ whole genome shotgun (WGS) entry which is preliminary data.</text>
</comment>
<reference evidence="1" key="2">
    <citation type="submission" date="2022-01" db="EMBL/GenBank/DDBJ databases">
        <authorList>
            <person name="Yamashiro T."/>
            <person name="Shiraishi A."/>
            <person name="Satake H."/>
            <person name="Nakayama K."/>
        </authorList>
    </citation>
    <scope>NUCLEOTIDE SEQUENCE</scope>
</reference>
<reference evidence="1" key="1">
    <citation type="journal article" date="2022" name="Int. J. Mol. Sci.">
        <title>Draft Genome of Tanacetum Coccineum: Genomic Comparison of Closely Related Tanacetum-Family Plants.</title>
        <authorList>
            <person name="Yamashiro T."/>
            <person name="Shiraishi A."/>
            <person name="Nakayama K."/>
            <person name="Satake H."/>
        </authorList>
    </citation>
    <scope>NUCLEOTIDE SEQUENCE</scope>
</reference>
<dbReference type="EMBL" id="BQNB010011167">
    <property type="protein sequence ID" value="GJS87045.1"/>
    <property type="molecule type" value="Genomic_DNA"/>
</dbReference>
<sequence>MMPLGILEPFGRLLIAASARIHPAGVDFVAHACPPLSIENWINRLPGLHSLTRELSFWLCGTKLDCSAINSYDTRQEFEPELAVALGTLTLTLAIRSKPGGRGKNITKMLRFPRRAPKDEFLFAKANRPRFLHSETERFEKMIDDDEILLLHLLNNDSGKRKRTKRVKMKNKCDV</sequence>
<gene>
    <name evidence="1" type="ORF">Tco_0769681</name>
</gene>
<organism evidence="1 2">
    <name type="scientific">Tanacetum coccineum</name>
    <dbReference type="NCBI Taxonomy" id="301880"/>
    <lineage>
        <taxon>Eukaryota</taxon>
        <taxon>Viridiplantae</taxon>
        <taxon>Streptophyta</taxon>
        <taxon>Embryophyta</taxon>
        <taxon>Tracheophyta</taxon>
        <taxon>Spermatophyta</taxon>
        <taxon>Magnoliopsida</taxon>
        <taxon>eudicotyledons</taxon>
        <taxon>Gunneridae</taxon>
        <taxon>Pentapetalae</taxon>
        <taxon>asterids</taxon>
        <taxon>campanulids</taxon>
        <taxon>Asterales</taxon>
        <taxon>Asteraceae</taxon>
        <taxon>Asteroideae</taxon>
        <taxon>Anthemideae</taxon>
        <taxon>Anthemidinae</taxon>
        <taxon>Tanacetum</taxon>
    </lineage>
</organism>
<protein>
    <submittedName>
        <fullName evidence="1">Uncharacterized protein</fullName>
    </submittedName>
</protein>
<evidence type="ECO:0000313" key="1">
    <source>
        <dbReference type="EMBL" id="GJS87045.1"/>
    </source>
</evidence>